<dbReference type="PANTHER" id="PTHR30367:SF1">
    <property type="entry name" value="MULTIDRUG RESISTANCE PROTEIN MDTN"/>
    <property type="match status" value="1"/>
</dbReference>
<evidence type="ECO:0000313" key="3">
    <source>
        <dbReference type="EMBL" id="MTW09347.1"/>
    </source>
</evidence>
<dbReference type="OrthoDB" id="9811754at2"/>
<dbReference type="Gene3D" id="1.10.287.470">
    <property type="entry name" value="Helix hairpin bin"/>
    <property type="match status" value="2"/>
</dbReference>
<dbReference type="NCBIfam" id="NF007785">
    <property type="entry name" value="PRK10476.1"/>
    <property type="match status" value="1"/>
</dbReference>
<protein>
    <submittedName>
        <fullName evidence="3">Multidrug transporter subunit MdtN</fullName>
    </submittedName>
</protein>
<dbReference type="AlphaFoldDB" id="A0A6L6QC46"/>
<proteinExistence type="predicted"/>
<evidence type="ECO:0000259" key="2">
    <source>
        <dbReference type="Pfam" id="PF25963"/>
    </source>
</evidence>
<feature type="domain" description="p-hydroxybenzoic acid efflux pump subunit AaeA-like beta-barrel" evidence="2">
    <location>
        <begin position="244"/>
        <end position="334"/>
    </location>
</feature>
<dbReference type="Pfam" id="PF25963">
    <property type="entry name" value="Beta-barrel_AAEA"/>
    <property type="match status" value="1"/>
</dbReference>
<feature type="domain" description="Multidrug resistance protein MdtA-like barrel-sandwich hybrid" evidence="1">
    <location>
        <begin position="47"/>
        <end position="235"/>
    </location>
</feature>
<reference evidence="3 4" key="1">
    <citation type="submission" date="2019-11" db="EMBL/GenBank/DDBJ databases">
        <title>Type strains purchased from KCTC, JCM and DSMZ.</title>
        <authorList>
            <person name="Lu H."/>
        </authorList>
    </citation>
    <scope>NUCLEOTIDE SEQUENCE [LARGE SCALE GENOMIC DNA]</scope>
    <source>
        <strain evidence="3 4">JCM 31587</strain>
    </source>
</reference>
<dbReference type="InterPro" id="IPR050393">
    <property type="entry name" value="MFP_Efflux_Pump"/>
</dbReference>
<dbReference type="EMBL" id="WNKX01000001">
    <property type="protein sequence ID" value="MTW09347.1"/>
    <property type="molecule type" value="Genomic_DNA"/>
</dbReference>
<dbReference type="SUPFAM" id="SSF111369">
    <property type="entry name" value="HlyD-like secretion proteins"/>
    <property type="match status" value="2"/>
</dbReference>
<sequence length="341" mass="36705">MKKTKNSRRWTAIVLALMLAAIGLAIYVIRSIDNSPRTDDAYVYADTINVAPEVNGRIVELPVADNQRVKKGDLLFRIDPEPFKETLAKAEASLVALDSEIKLTQRSVEAQKFAAAAARANVEHAQAASEQANDSLARLEPLLSKGFVSAERIDQARTARRSAQSQLSAALLDARRAEAAVSGVDALVAKREVAKAEIALARLNLSYTEVRAPGDGIVLNLKTSAGQFVGAGHPVFTLASSDRWYVVANFRETDLAGIKSGRHAQVYLLGDAHKRYSGTVESIGYGVFPDDGGTEVAGLPHVPRSINWVRVAQRFPVRILVEKPDAAFRIGASAVAVLAAK</sequence>
<comment type="caution">
    <text evidence="3">The sequence shown here is derived from an EMBL/GenBank/DDBJ whole genome shotgun (WGS) entry which is preliminary data.</text>
</comment>
<keyword evidence="4" id="KW-1185">Reference proteome</keyword>
<dbReference type="Pfam" id="PF25917">
    <property type="entry name" value="BSH_RND"/>
    <property type="match status" value="1"/>
</dbReference>
<dbReference type="InterPro" id="IPR058625">
    <property type="entry name" value="MdtA-like_BSH"/>
</dbReference>
<dbReference type="PANTHER" id="PTHR30367">
    <property type="entry name" value="P-HYDROXYBENZOIC ACID EFFLUX PUMP SUBUNIT AAEA-RELATED"/>
    <property type="match status" value="1"/>
</dbReference>
<dbReference type="InterPro" id="IPR058634">
    <property type="entry name" value="AaeA-lik-b-barrel"/>
</dbReference>
<gene>
    <name evidence="3" type="primary">mdtN</name>
    <name evidence="3" type="ORF">GM658_01930</name>
</gene>
<name>A0A6L6QC46_9BURK</name>
<organism evidence="3 4">
    <name type="scientific">Massilia eburnea</name>
    <dbReference type="NCBI Taxonomy" id="1776165"/>
    <lineage>
        <taxon>Bacteria</taxon>
        <taxon>Pseudomonadati</taxon>
        <taxon>Pseudomonadota</taxon>
        <taxon>Betaproteobacteria</taxon>
        <taxon>Burkholderiales</taxon>
        <taxon>Oxalobacteraceae</taxon>
        <taxon>Telluria group</taxon>
        <taxon>Massilia</taxon>
    </lineage>
</organism>
<evidence type="ECO:0000313" key="4">
    <source>
        <dbReference type="Proteomes" id="UP000472320"/>
    </source>
</evidence>
<evidence type="ECO:0000259" key="1">
    <source>
        <dbReference type="Pfam" id="PF25917"/>
    </source>
</evidence>
<dbReference type="Gene3D" id="2.40.30.170">
    <property type="match status" value="1"/>
</dbReference>
<accession>A0A6L6QC46</accession>
<dbReference type="Gene3D" id="2.40.50.100">
    <property type="match status" value="1"/>
</dbReference>
<dbReference type="RefSeq" id="WP_155452315.1">
    <property type="nucleotide sequence ID" value="NZ_WNKX01000001.1"/>
</dbReference>
<dbReference type="Proteomes" id="UP000472320">
    <property type="component" value="Unassembled WGS sequence"/>
</dbReference>